<keyword evidence="4 6" id="KW-0472">Membrane</keyword>
<evidence type="ECO:0000313" key="8">
    <source>
        <dbReference type="Proteomes" id="UP000800040"/>
    </source>
</evidence>
<feature type="transmembrane region" description="Helical" evidence="6">
    <location>
        <begin position="53"/>
        <end position="78"/>
    </location>
</feature>
<dbReference type="GO" id="GO:0016020">
    <property type="term" value="C:membrane"/>
    <property type="evidence" value="ECO:0007669"/>
    <property type="project" value="UniProtKB-SubCell"/>
</dbReference>
<feature type="transmembrane region" description="Helical" evidence="6">
    <location>
        <begin position="90"/>
        <end position="109"/>
    </location>
</feature>
<dbReference type="OrthoDB" id="5343383at2759"/>
<dbReference type="PANTHER" id="PTHR35042">
    <property type="entry name" value="ANTHRONE OXYGENASE ENCC"/>
    <property type="match status" value="1"/>
</dbReference>
<comment type="similarity">
    <text evidence="5">Belongs to the anthrone oxygenase family.</text>
</comment>
<protein>
    <recommendedName>
        <fullName evidence="9">DUF1772-domain-containing protein</fullName>
    </recommendedName>
</protein>
<evidence type="ECO:0008006" key="9">
    <source>
        <dbReference type="Google" id="ProtNLM"/>
    </source>
</evidence>
<dbReference type="InterPro" id="IPR013901">
    <property type="entry name" value="Anthrone_oxy"/>
</dbReference>
<accession>A0A6A5K3G2</accession>
<reference evidence="7" key="1">
    <citation type="submission" date="2020-01" db="EMBL/GenBank/DDBJ databases">
        <authorList>
            <consortium name="DOE Joint Genome Institute"/>
            <person name="Haridas S."/>
            <person name="Albert R."/>
            <person name="Binder M."/>
            <person name="Bloem J."/>
            <person name="Labutti K."/>
            <person name="Salamov A."/>
            <person name="Andreopoulos B."/>
            <person name="Baker S.E."/>
            <person name="Barry K."/>
            <person name="Bills G."/>
            <person name="Bluhm B.H."/>
            <person name="Cannon C."/>
            <person name="Castanera R."/>
            <person name="Culley D.E."/>
            <person name="Daum C."/>
            <person name="Ezra D."/>
            <person name="Gonzalez J.B."/>
            <person name="Henrissat B."/>
            <person name="Kuo A."/>
            <person name="Liang C."/>
            <person name="Lipzen A."/>
            <person name="Lutzoni F."/>
            <person name="Magnuson J."/>
            <person name="Mondo S."/>
            <person name="Nolan M."/>
            <person name="Ohm R."/>
            <person name="Pangilinan J."/>
            <person name="Park H.-J."/>
            <person name="Ramirez L."/>
            <person name="Alfaro M."/>
            <person name="Sun H."/>
            <person name="Tritt A."/>
            <person name="Yoshinaga Y."/>
            <person name="Zwiers L.-H."/>
            <person name="Turgeon B.G."/>
            <person name="Goodwin S.B."/>
            <person name="Spatafora J.W."/>
            <person name="Crous P.W."/>
            <person name="Grigoriev I.V."/>
        </authorList>
    </citation>
    <scope>NUCLEOTIDE SEQUENCE</scope>
    <source>
        <strain evidence="7">P77</strain>
    </source>
</reference>
<keyword evidence="2 6" id="KW-0812">Transmembrane</keyword>
<dbReference type="EMBL" id="ML975390">
    <property type="protein sequence ID" value="KAF1830616.1"/>
    <property type="molecule type" value="Genomic_DNA"/>
</dbReference>
<dbReference type="PANTHER" id="PTHR35042:SF1">
    <property type="entry name" value="DUF1772-DOMAIN-CONTAINING PROTEIN"/>
    <property type="match status" value="1"/>
</dbReference>
<proteinExistence type="inferred from homology"/>
<evidence type="ECO:0000256" key="1">
    <source>
        <dbReference type="ARBA" id="ARBA00004141"/>
    </source>
</evidence>
<dbReference type="Proteomes" id="UP000800040">
    <property type="component" value="Unassembled WGS sequence"/>
</dbReference>
<feature type="transmembrane region" description="Helical" evidence="6">
    <location>
        <begin position="7"/>
        <end position="33"/>
    </location>
</feature>
<evidence type="ECO:0000256" key="3">
    <source>
        <dbReference type="ARBA" id="ARBA00022989"/>
    </source>
</evidence>
<dbReference type="AlphaFoldDB" id="A0A6A5K3G2"/>
<organism evidence="7 8">
    <name type="scientific">Decorospora gaudefroyi</name>
    <dbReference type="NCBI Taxonomy" id="184978"/>
    <lineage>
        <taxon>Eukaryota</taxon>
        <taxon>Fungi</taxon>
        <taxon>Dikarya</taxon>
        <taxon>Ascomycota</taxon>
        <taxon>Pezizomycotina</taxon>
        <taxon>Dothideomycetes</taxon>
        <taxon>Pleosporomycetidae</taxon>
        <taxon>Pleosporales</taxon>
        <taxon>Pleosporineae</taxon>
        <taxon>Pleosporaceae</taxon>
        <taxon>Decorospora</taxon>
    </lineage>
</organism>
<name>A0A6A5K3G2_9PLEO</name>
<evidence type="ECO:0000256" key="4">
    <source>
        <dbReference type="ARBA" id="ARBA00023136"/>
    </source>
</evidence>
<keyword evidence="3 6" id="KW-1133">Transmembrane helix</keyword>
<evidence type="ECO:0000256" key="2">
    <source>
        <dbReference type="ARBA" id="ARBA00022692"/>
    </source>
</evidence>
<gene>
    <name evidence="7" type="ORF">BDW02DRAFT_93602</name>
</gene>
<sequence length="191" mass="20528">MSEAAHVTIVLQAIATIAPALYTGFTFAYSHVAVPPLTAHAPPRLLAKQWLQAYQFAPIFVAPLILLGTSSNALLAYLSLDSPSSSAAPLYAVAALANACIIPYTALYMEPRVNGAAKWKARELLREDGFRLKGRGGQGTNKDTASEAARKWAEQVDMKTIVNTWAETNAWRYVVTAFATLMSVSATVARG</sequence>
<evidence type="ECO:0000256" key="5">
    <source>
        <dbReference type="ARBA" id="ARBA00034313"/>
    </source>
</evidence>
<evidence type="ECO:0000256" key="6">
    <source>
        <dbReference type="SAM" id="Phobius"/>
    </source>
</evidence>
<comment type="subcellular location">
    <subcellularLocation>
        <location evidence="1">Membrane</location>
        <topology evidence="1">Multi-pass membrane protein</topology>
    </subcellularLocation>
</comment>
<dbReference type="Pfam" id="PF08592">
    <property type="entry name" value="Anthrone_oxy"/>
    <property type="match status" value="1"/>
</dbReference>
<evidence type="ECO:0000313" key="7">
    <source>
        <dbReference type="EMBL" id="KAF1830616.1"/>
    </source>
</evidence>
<keyword evidence="8" id="KW-1185">Reference proteome</keyword>